<dbReference type="InterPro" id="IPR000209">
    <property type="entry name" value="Peptidase_S8/S53_dom"/>
</dbReference>
<dbReference type="GO" id="GO:0005615">
    <property type="term" value="C:extracellular space"/>
    <property type="evidence" value="ECO:0007669"/>
    <property type="project" value="TreeGrafter"/>
</dbReference>
<feature type="chain" id="PRO_5034152560" description="Serine protease" evidence="7">
    <location>
        <begin position="20"/>
        <end position="386"/>
    </location>
</feature>
<dbReference type="SUPFAM" id="SSF54897">
    <property type="entry name" value="Protease propeptides/inhibitors"/>
    <property type="match status" value="1"/>
</dbReference>
<dbReference type="PROSITE" id="PS00137">
    <property type="entry name" value="SUBTILASE_HIS"/>
    <property type="match status" value="1"/>
</dbReference>
<keyword evidence="4 5" id="KW-0720">Serine protease</keyword>
<protein>
    <recommendedName>
        <fullName evidence="12">Serine protease</fullName>
    </recommendedName>
</protein>
<comment type="similarity">
    <text evidence="1 5 6">Belongs to the peptidase S8 family.</text>
</comment>
<accession>A0A8H5HR02</accession>
<evidence type="ECO:0008006" key="12">
    <source>
        <dbReference type="Google" id="ProtNLM"/>
    </source>
</evidence>
<evidence type="ECO:0000256" key="6">
    <source>
        <dbReference type="RuleBase" id="RU003355"/>
    </source>
</evidence>
<dbReference type="PANTHER" id="PTHR43806">
    <property type="entry name" value="PEPTIDASE S8"/>
    <property type="match status" value="1"/>
</dbReference>
<feature type="signal peptide" evidence="7">
    <location>
        <begin position="1"/>
        <end position="19"/>
    </location>
</feature>
<dbReference type="SUPFAM" id="SSF52743">
    <property type="entry name" value="Subtilisin-like"/>
    <property type="match status" value="1"/>
</dbReference>
<evidence type="ECO:0000256" key="7">
    <source>
        <dbReference type="SAM" id="SignalP"/>
    </source>
</evidence>
<keyword evidence="2 5" id="KW-0645">Protease</keyword>
<evidence type="ECO:0000259" key="9">
    <source>
        <dbReference type="Pfam" id="PF05922"/>
    </source>
</evidence>
<dbReference type="EMBL" id="JAACJP010000001">
    <property type="protein sequence ID" value="KAF5387942.1"/>
    <property type="molecule type" value="Genomic_DNA"/>
</dbReference>
<dbReference type="Proteomes" id="UP000565441">
    <property type="component" value="Unassembled WGS sequence"/>
</dbReference>
<dbReference type="PROSITE" id="PS00138">
    <property type="entry name" value="SUBTILASE_SER"/>
    <property type="match status" value="1"/>
</dbReference>
<dbReference type="GO" id="GO:0006508">
    <property type="term" value="P:proteolysis"/>
    <property type="evidence" value="ECO:0007669"/>
    <property type="project" value="UniProtKB-KW"/>
</dbReference>
<dbReference type="FunFam" id="3.40.50.200:FF:000007">
    <property type="entry name" value="Subtilisin-like serine protease"/>
    <property type="match status" value="1"/>
</dbReference>
<evidence type="ECO:0000313" key="11">
    <source>
        <dbReference type="Proteomes" id="UP000565441"/>
    </source>
</evidence>
<dbReference type="PROSITE" id="PS51892">
    <property type="entry name" value="SUBTILASE"/>
    <property type="match status" value="1"/>
</dbReference>
<evidence type="ECO:0000313" key="10">
    <source>
        <dbReference type="EMBL" id="KAF5387942.1"/>
    </source>
</evidence>
<feature type="domain" description="Peptidase S8/S53" evidence="8">
    <location>
        <begin position="138"/>
        <end position="363"/>
    </location>
</feature>
<feature type="active site" description="Charge relay system" evidence="5">
    <location>
        <position position="178"/>
    </location>
</feature>
<dbReference type="InterPro" id="IPR034193">
    <property type="entry name" value="PCSK9_ProteinaseK-like"/>
</dbReference>
<dbReference type="GO" id="GO:0004252">
    <property type="term" value="F:serine-type endopeptidase activity"/>
    <property type="evidence" value="ECO:0007669"/>
    <property type="project" value="UniProtKB-UniRule"/>
</dbReference>
<dbReference type="InterPro" id="IPR015500">
    <property type="entry name" value="Peptidase_S8_subtilisin-rel"/>
</dbReference>
<dbReference type="Gene3D" id="3.30.70.80">
    <property type="entry name" value="Peptidase S8 propeptide/proteinase inhibitor I9"/>
    <property type="match status" value="1"/>
</dbReference>
<dbReference type="InterPro" id="IPR050131">
    <property type="entry name" value="Peptidase_S8_subtilisin-like"/>
</dbReference>
<evidence type="ECO:0000256" key="4">
    <source>
        <dbReference type="ARBA" id="ARBA00022825"/>
    </source>
</evidence>
<organism evidence="10 11">
    <name type="scientific">Tricholomella constricta</name>
    <dbReference type="NCBI Taxonomy" id="117010"/>
    <lineage>
        <taxon>Eukaryota</taxon>
        <taxon>Fungi</taxon>
        <taxon>Dikarya</taxon>
        <taxon>Basidiomycota</taxon>
        <taxon>Agaricomycotina</taxon>
        <taxon>Agaricomycetes</taxon>
        <taxon>Agaricomycetidae</taxon>
        <taxon>Agaricales</taxon>
        <taxon>Tricholomatineae</taxon>
        <taxon>Lyophyllaceae</taxon>
        <taxon>Tricholomella</taxon>
    </lineage>
</organism>
<dbReference type="InterPro" id="IPR023827">
    <property type="entry name" value="Peptidase_S8_Asp-AS"/>
</dbReference>
<feature type="active site" description="Charge relay system" evidence="5">
    <location>
        <position position="333"/>
    </location>
</feature>
<dbReference type="Gene3D" id="3.40.50.200">
    <property type="entry name" value="Peptidase S8/S53 domain"/>
    <property type="match status" value="1"/>
</dbReference>
<proteinExistence type="inferred from homology"/>
<evidence type="ECO:0000256" key="2">
    <source>
        <dbReference type="ARBA" id="ARBA00022670"/>
    </source>
</evidence>
<dbReference type="InterPro" id="IPR037045">
    <property type="entry name" value="S8pro/Inhibitor_I9_sf"/>
</dbReference>
<evidence type="ECO:0000256" key="3">
    <source>
        <dbReference type="ARBA" id="ARBA00022801"/>
    </source>
</evidence>
<keyword evidence="3 5" id="KW-0378">Hydrolase</keyword>
<sequence>MQFLTAVFAAVALAVPALAVPAPLLTVQKFNGETTGRYIVKLKDGVSKASVLGSAKLTKASHDWTIFNGFASELSPEALDALRANPNVEYIEEDGIMSTFITQTNAPWGLSRLSSTSRLANQDSSALTFSYTYDSSAGAGVDIYVVDTGVLTTHTQFGGRARWGATFGPYASADGNGHGTHVAGTAAGSQFGVAKAASIIAVKVLSDGGSGSVSDIVSGLNFVANSAASSGRPSIVSMSLGGGVSSSMDNAVLSLTNSGIHVAVAAGNSNTDASTTSPARAPSAVTVGASTIADARASFSNFGSVVDLFAPGQNVISAWIGSNTATNIISGTSMATPHISGLIAYLIAQRGNTSPAAMSTLLKSLSLKGVLSGIPSGTLNDLAHNA</sequence>
<comment type="caution">
    <text evidence="10">The sequence shown here is derived from an EMBL/GenBank/DDBJ whole genome shotgun (WGS) entry which is preliminary data.</text>
</comment>
<evidence type="ECO:0000256" key="1">
    <source>
        <dbReference type="ARBA" id="ARBA00011073"/>
    </source>
</evidence>
<dbReference type="OrthoDB" id="19448at2759"/>
<dbReference type="InterPro" id="IPR023828">
    <property type="entry name" value="Peptidase_S8_Ser-AS"/>
</dbReference>
<dbReference type="AlphaFoldDB" id="A0A8H5HR02"/>
<keyword evidence="7" id="KW-0732">Signal</keyword>
<dbReference type="Pfam" id="PF05922">
    <property type="entry name" value="Inhibitor_I9"/>
    <property type="match status" value="1"/>
</dbReference>
<name>A0A8H5HR02_9AGAR</name>
<dbReference type="PANTHER" id="PTHR43806:SF58">
    <property type="entry name" value="ALKALINE PROTEASE 1-RELATED"/>
    <property type="match status" value="1"/>
</dbReference>
<feature type="active site" description="Charge relay system" evidence="5">
    <location>
        <position position="147"/>
    </location>
</feature>
<dbReference type="PROSITE" id="PS00136">
    <property type="entry name" value="SUBTILASE_ASP"/>
    <property type="match status" value="1"/>
</dbReference>
<feature type="domain" description="Inhibitor I9" evidence="9">
    <location>
        <begin position="66"/>
        <end position="99"/>
    </location>
</feature>
<evidence type="ECO:0000259" key="8">
    <source>
        <dbReference type="Pfam" id="PF00082"/>
    </source>
</evidence>
<gene>
    <name evidence="10" type="ORF">D9615_000786</name>
</gene>
<dbReference type="Pfam" id="PF00082">
    <property type="entry name" value="Peptidase_S8"/>
    <property type="match status" value="1"/>
</dbReference>
<dbReference type="InterPro" id="IPR036852">
    <property type="entry name" value="Peptidase_S8/S53_dom_sf"/>
</dbReference>
<keyword evidence="11" id="KW-1185">Reference proteome</keyword>
<dbReference type="CDD" id="cd04077">
    <property type="entry name" value="Peptidases_S8_PCSK9_ProteinaseK_like"/>
    <property type="match status" value="1"/>
</dbReference>
<evidence type="ECO:0000256" key="5">
    <source>
        <dbReference type="PROSITE-ProRule" id="PRU01240"/>
    </source>
</evidence>
<reference evidence="10 11" key="1">
    <citation type="journal article" date="2020" name="ISME J.">
        <title>Uncovering the hidden diversity of litter-decomposition mechanisms in mushroom-forming fungi.</title>
        <authorList>
            <person name="Floudas D."/>
            <person name="Bentzer J."/>
            <person name="Ahren D."/>
            <person name="Johansson T."/>
            <person name="Persson P."/>
            <person name="Tunlid A."/>
        </authorList>
    </citation>
    <scope>NUCLEOTIDE SEQUENCE [LARGE SCALE GENOMIC DNA]</scope>
    <source>
        <strain evidence="10 11">CBS 661.87</strain>
    </source>
</reference>
<dbReference type="InterPro" id="IPR010259">
    <property type="entry name" value="S8pro/Inhibitor_I9"/>
</dbReference>
<dbReference type="InterPro" id="IPR022398">
    <property type="entry name" value="Peptidase_S8_His-AS"/>
</dbReference>
<dbReference type="PRINTS" id="PR00723">
    <property type="entry name" value="SUBTILISIN"/>
</dbReference>